<feature type="binding site" evidence="10 13">
    <location>
        <position position="33"/>
    </location>
    <ligand>
        <name>a divalent metal cation</name>
        <dbReference type="ChEBI" id="CHEBI:60240"/>
    </ligand>
</feature>
<comment type="similarity">
    <text evidence="6 10 11">Belongs to the ribulose-phosphate 3-epimerase family.</text>
</comment>
<feature type="binding site" evidence="10">
    <location>
        <begin position="170"/>
        <end position="172"/>
    </location>
    <ligand>
        <name>substrate</name>
    </ligand>
</feature>
<evidence type="ECO:0000256" key="14">
    <source>
        <dbReference type="PIRSR" id="PIRSR001461-3"/>
    </source>
</evidence>
<comment type="cofactor">
    <cofactor evidence="10 13">
        <name>a divalent metal cation</name>
        <dbReference type="ChEBI" id="CHEBI:60240"/>
    </cofactor>
    <text evidence="10 13">Binds 1 divalent metal cation per subunit.</text>
</comment>
<keyword evidence="13" id="KW-0464">Manganese</keyword>
<feature type="binding site" evidence="10 14">
    <location>
        <begin position="192"/>
        <end position="193"/>
    </location>
    <ligand>
        <name>substrate</name>
    </ligand>
</feature>
<dbReference type="PIRSF" id="PIRSF001461">
    <property type="entry name" value="RPE"/>
    <property type="match status" value="1"/>
</dbReference>
<evidence type="ECO:0000256" key="13">
    <source>
        <dbReference type="PIRSR" id="PIRSR001461-2"/>
    </source>
</evidence>
<comment type="cofactor">
    <cofactor evidence="2">
        <name>Mn(2+)</name>
        <dbReference type="ChEBI" id="CHEBI:29035"/>
    </cofactor>
</comment>
<evidence type="ECO:0000256" key="8">
    <source>
        <dbReference type="ARBA" id="ARBA00022723"/>
    </source>
</evidence>
<dbReference type="GO" id="GO:0006098">
    <property type="term" value="P:pentose-phosphate shunt"/>
    <property type="evidence" value="ECO:0007669"/>
    <property type="project" value="UniProtKB-UniRule"/>
</dbReference>
<dbReference type="Proteomes" id="UP000234857">
    <property type="component" value="Unassembled WGS sequence"/>
</dbReference>
<organism evidence="15 16">
    <name type="scientific">Muiribacterium halophilum</name>
    <dbReference type="NCBI Taxonomy" id="2053465"/>
    <lineage>
        <taxon>Bacteria</taxon>
        <taxon>Candidatus Muiribacteriota</taxon>
        <taxon>Candidatus Muiribacteriia</taxon>
        <taxon>Candidatus Muiribacteriales</taxon>
        <taxon>Candidatus Muiribacteriaceae</taxon>
        <taxon>Candidatus Muiribacterium</taxon>
    </lineage>
</organism>
<feature type="active site" description="Proton donor" evidence="10 12">
    <location>
        <position position="170"/>
    </location>
</feature>
<dbReference type="GO" id="GO:0019323">
    <property type="term" value="P:pentose catabolic process"/>
    <property type="evidence" value="ECO:0007669"/>
    <property type="project" value="UniProtKB-UniRule"/>
</dbReference>
<keyword evidence="8 10" id="KW-0479">Metal-binding</keyword>
<keyword evidence="10 11" id="KW-0119">Carbohydrate metabolism</keyword>
<comment type="cofactor">
    <cofactor evidence="5">
        <name>Fe(2+)</name>
        <dbReference type="ChEBI" id="CHEBI:29033"/>
    </cofactor>
</comment>
<dbReference type="GO" id="GO:0046872">
    <property type="term" value="F:metal ion binding"/>
    <property type="evidence" value="ECO:0007669"/>
    <property type="project" value="UniProtKB-UniRule"/>
</dbReference>
<comment type="cofactor">
    <cofactor evidence="4">
        <name>Zn(2+)</name>
        <dbReference type="ChEBI" id="CHEBI:29105"/>
    </cofactor>
</comment>
<feature type="binding site" evidence="10 14">
    <location>
        <begin position="140"/>
        <end position="143"/>
    </location>
    <ligand>
        <name>substrate</name>
    </ligand>
</feature>
<evidence type="ECO:0000256" key="7">
    <source>
        <dbReference type="ARBA" id="ARBA00013188"/>
    </source>
</evidence>
<comment type="function">
    <text evidence="10">Catalyzes the reversible epimerization of D-ribulose 5-phosphate to D-xylulose 5-phosphate.</text>
</comment>
<gene>
    <name evidence="10" type="primary">rpe</name>
    <name evidence="15" type="ORF">C0601_13525</name>
</gene>
<evidence type="ECO:0000256" key="1">
    <source>
        <dbReference type="ARBA" id="ARBA00001782"/>
    </source>
</evidence>
<dbReference type="GO" id="GO:0004750">
    <property type="term" value="F:D-ribulose-phosphate 3-epimerase activity"/>
    <property type="evidence" value="ECO:0007669"/>
    <property type="project" value="UniProtKB-UniRule"/>
</dbReference>
<comment type="caution">
    <text evidence="15">The sequence shown here is derived from an EMBL/GenBank/DDBJ whole genome shotgun (WGS) entry which is preliminary data.</text>
</comment>
<evidence type="ECO:0000256" key="10">
    <source>
        <dbReference type="HAMAP-Rule" id="MF_02227"/>
    </source>
</evidence>
<evidence type="ECO:0000256" key="11">
    <source>
        <dbReference type="PIRNR" id="PIRNR001461"/>
    </source>
</evidence>
<dbReference type="EMBL" id="PKTG01000144">
    <property type="protein sequence ID" value="PLX15239.1"/>
    <property type="molecule type" value="Genomic_DNA"/>
</dbReference>
<dbReference type="AlphaFoldDB" id="A0A2N5Z9D8"/>
<evidence type="ECO:0000313" key="15">
    <source>
        <dbReference type="EMBL" id="PLX15239.1"/>
    </source>
</evidence>
<dbReference type="EC" id="5.1.3.1" evidence="7 10"/>
<evidence type="ECO:0000256" key="5">
    <source>
        <dbReference type="ARBA" id="ARBA00001954"/>
    </source>
</evidence>
<reference evidence="15 16" key="1">
    <citation type="submission" date="2017-11" db="EMBL/GenBank/DDBJ databases">
        <title>Genome-resolved metagenomics identifies genetic mobility, metabolic interactions, and unexpected diversity in perchlorate-reducing communities.</title>
        <authorList>
            <person name="Barnum T.P."/>
            <person name="Figueroa I.A."/>
            <person name="Carlstrom C.I."/>
            <person name="Lucas L.N."/>
            <person name="Engelbrektson A.L."/>
            <person name="Coates J.D."/>
        </authorList>
    </citation>
    <scope>NUCLEOTIDE SEQUENCE [LARGE SCALE GENOMIC DNA]</scope>
    <source>
        <strain evidence="15">BM706</strain>
    </source>
</reference>
<feature type="binding site" evidence="14">
    <location>
        <position position="172"/>
    </location>
    <ligand>
        <name>substrate</name>
    </ligand>
</feature>
<feature type="binding site" evidence="10 13">
    <location>
        <position position="31"/>
    </location>
    <ligand>
        <name>a divalent metal cation</name>
        <dbReference type="ChEBI" id="CHEBI:60240"/>
    </ligand>
</feature>
<dbReference type="FunFam" id="3.20.20.70:FF:000004">
    <property type="entry name" value="Ribulose-phosphate 3-epimerase"/>
    <property type="match status" value="1"/>
</dbReference>
<evidence type="ECO:0000256" key="12">
    <source>
        <dbReference type="PIRSR" id="PIRSR001461-1"/>
    </source>
</evidence>
<dbReference type="PROSITE" id="PS01086">
    <property type="entry name" value="RIBUL_P_3_EPIMER_2"/>
    <property type="match status" value="1"/>
</dbReference>
<dbReference type="SUPFAM" id="SSF51366">
    <property type="entry name" value="Ribulose-phoshate binding barrel"/>
    <property type="match status" value="1"/>
</dbReference>
<dbReference type="InterPro" id="IPR000056">
    <property type="entry name" value="Ribul_P_3_epim-like"/>
</dbReference>
<dbReference type="NCBIfam" id="NF004076">
    <property type="entry name" value="PRK05581.1-4"/>
    <property type="match status" value="1"/>
</dbReference>
<evidence type="ECO:0000256" key="2">
    <source>
        <dbReference type="ARBA" id="ARBA00001936"/>
    </source>
</evidence>
<comment type="catalytic activity">
    <reaction evidence="1 10 11">
        <text>D-ribulose 5-phosphate = D-xylulose 5-phosphate</text>
        <dbReference type="Rhea" id="RHEA:13677"/>
        <dbReference type="ChEBI" id="CHEBI:57737"/>
        <dbReference type="ChEBI" id="CHEBI:58121"/>
        <dbReference type="EC" id="5.1.3.1"/>
    </reaction>
</comment>
<feature type="binding site" evidence="10 13">
    <location>
        <position position="170"/>
    </location>
    <ligand>
        <name>a divalent metal cation</name>
        <dbReference type="ChEBI" id="CHEBI:60240"/>
    </ligand>
</feature>
<dbReference type="CDD" id="cd00429">
    <property type="entry name" value="RPE"/>
    <property type="match status" value="1"/>
</dbReference>
<feature type="binding site" evidence="10 13">
    <location>
        <position position="64"/>
    </location>
    <ligand>
        <name>a divalent metal cation</name>
        <dbReference type="ChEBI" id="CHEBI:60240"/>
    </ligand>
</feature>
<name>A0A2N5Z9D8_MUIH1</name>
<evidence type="ECO:0000256" key="4">
    <source>
        <dbReference type="ARBA" id="ARBA00001947"/>
    </source>
</evidence>
<feature type="active site" description="Proton acceptor" evidence="10 12">
    <location>
        <position position="33"/>
    </location>
</feature>
<dbReference type="InterPro" id="IPR011060">
    <property type="entry name" value="RibuloseP-bd_barrel"/>
</dbReference>
<feature type="binding site" evidence="10 14">
    <location>
        <position position="6"/>
    </location>
    <ligand>
        <name>substrate</name>
    </ligand>
</feature>
<dbReference type="Gene3D" id="3.20.20.70">
    <property type="entry name" value="Aldolase class I"/>
    <property type="match status" value="1"/>
</dbReference>
<comment type="pathway">
    <text evidence="10">Carbohydrate degradation.</text>
</comment>
<feature type="binding site" evidence="10 14">
    <location>
        <position position="64"/>
    </location>
    <ligand>
        <name>substrate</name>
    </ligand>
</feature>
<dbReference type="NCBIfam" id="TIGR01163">
    <property type="entry name" value="rpe"/>
    <property type="match status" value="1"/>
</dbReference>
<proteinExistence type="inferred from homology"/>
<comment type="cofactor">
    <cofactor evidence="3">
        <name>Co(2+)</name>
        <dbReference type="ChEBI" id="CHEBI:48828"/>
    </cofactor>
</comment>
<dbReference type="PROSITE" id="PS01085">
    <property type="entry name" value="RIBUL_P_3_EPIMER_1"/>
    <property type="match status" value="1"/>
</dbReference>
<evidence type="ECO:0000313" key="16">
    <source>
        <dbReference type="Proteomes" id="UP000234857"/>
    </source>
</evidence>
<dbReference type="InterPro" id="IPR026019">
    <property type="entry name" value="Ribul_P_3_epim"/>
</dbReference>
<dbReference type="HAMAP" id="MF_02227">
    <property type="entry name" value="RPE"/>
    <property type="match status" value="1"/>
</dbReference>
<dbReference type="InterPro" id="IPR013785">
    <property type="entry name" value="Aldolase_TIM"/>
</dbReference>
<dbReference type="GO" id="GO:0005737">
    <property type="term" value="C:cytoplasm"/>
    <property type="evidence" value="ECO:0007669"/>
    <property type="project" value="UniProtKB-ARBA"/>
</dbReference>
<keyword evidence="13" id="KW-0170">Cobalt</keyword>
<sequence>MIISASILSADFNQLYKEASDVIDAGADWIHVDVMDGRFVPNITMGPVVIKNLKKDKVNFLDCHLMIEDPDSYIDAFASAGADIITVHREACPHLDRTLDHIRSLGVKAGVSYNPATSIDDLELIKDKVDLVLVMSVNPGFSGQSFIKYSVEKVKKARNIMGPDKYIEVDGGVDDKTCPKLLKSGANVFVSGSYIFGAEDYSQRIKKLRGES</sequence>
<dbReference type="Pfam" id="PF00834">
    <property type="entry name" value="Ribul_P_3_epim"/>
    <property type="match status" value="1"/>
</dbReference>
<dbReference type="PANTHER" id="PTHR11749">
    <property type="entry name" value="RIBULOSE-5-PHOSPHATE-3-EPIMERASE"/>
    <property type="match status" value="1"/>
</dbReference>
<keyword evidence="13" id="KW-0862">Zinc</keyword>
<evidence type="ECO:0000256" key="3">
    <source>
        <dbReference type="ARBA" id="ARBA00001941"/>
    </source>
</evidence>
<accession>A0A2N5Z9D8</accession>
<protein>
    <recommendedName>
        <fullName evidence="7 10">Ribulose-phosphate 3-epimerase</fullName>
        <ecNumber evidence="7 10">5.1.3.1</ecNumber>
    </recommendedName>
</protein>
<evidence type="ECO:0000256" key="6">
    <source>
        <dbReference type="ARBA" id="ARBA00009541"/>
    </source>
</evidence>
<keyword evidence="9 10" id="KW-0413">Isomerase</keyword>
<evidence type="ECO:0000256" key="9">
    <source>
        <dbReference type="ARBA" id="ARBA00023235"/>
    </source>
</evidence>